<feature type="transmembrane region" description="Helical" evidence="6">
    <location>
        <begin position="203"/>
        <end position="223"/>
    </location>
</feature>
<dbReference type="GO" id="GO:0016020">
    <property type="term" value="C:membrane"/>
    <property type="evidence" value="ECO:0007669"/>
    <property type="project" value="UniProtKB-SubCell"/>
</dbReference>
<dbReference type="Pfam" id="PF20684">
    <property type="entry name" value="Fung_rhodopsin"/>
    <property type="match status" value="1"/>
</dbReference>
<keyword evidence="9" id="KW-1185">Reference proteome</keyword>
<dbReference type="InterPro" id="IPR052337">
    <property type="entry name" value="SAT4-like"/>
</dbReference>
<feature type="transmembrane region" description="Helical" evidence="6">
    <location>
        <begin position="257"/>
        <end position="276"/>
    </location>
</feature>
<feature type="transmembrane region" description="Helical" evidence="6">
    <location>
        <begin position="172"/>
        <end position="191"/>
    </location>
</feature>
<evidence type="ECO:0000313" key="9">
    <source>
        <dbReference type="Proteomes" id="UP000799757"/>
    </source>
</evidence>
<dbReference type="InterPro" id="IPR049326">
    <property type="entry name" value="Rhodopsin_dom_fungi"/>
</dbReference>
<keyword evidence="3 6" id="KW-1133">Transmembrane helix</keyword>
<dbReference type="PANTHER" id="PTHR33048:SF47">
    <property type="entry name" value="INTEGRAL MEMBRANE PROTEIN-RELATED"/>
    <property type="match status" value="1"/>
</dbReference>
<evidence type="ECO:0000256" key="4">
    <source>
        <dbReference type="ARBA" id="ARBA00023136"/>
    </source>
</evidence>
<name>A0A6A6WTJ9_9PLEO</name>
<accession>A0A6A6WTJ9</accession>
<evidence type="ECO:0000256" key="6">
    <source>
        <dbReference type="SAM" id="Phobius"/>
    </source>
</evidence>
<evidence type="ECO:0000259" key="7">
    <source>
        <dbReference type="Pfam" id="PF20684"/>
    </source>
</evidence>
<dbReference type="Proteomes" id="UP000799757">
    <property type="component" value="Unassembled WGS sequence"/>
</dbReference>
<organism evidence="8 9">
    <name type="scientific">Melanomma pulvis-pyrius CBS 109.77</name>
    <dbReference type="NCBI Taxonomy" id="1314802"/>
    <lineage>
        <taxon>Eukaryota</taxon>
        <taxon>Fungi</taxon>
        <taxon>Dikarya</taxon>
        <taxon>Ascomycota</taxon>
        <taxon>Pezizomycotina</taxon>
        <taxon>Dothideomycetes</taxon>
        <taxon>Pleosporomycetidae</taxon>
        <taxon>Pleosporales</taxon>
        <taxon>Melanommataceae</taxon>
        <taxon>Melanomma</taxon>
    </lineage>
</organism>
<evidence type="ECO:0000256" key="1">
    <source>
        <dbReference type="ARBA" id="ARBA00004141"/>
    </source>
</evidence>
<dbReference type="AlphaFoldDB" id="A0A6A6WTJ9"/>
<evidence type="ECO:0000313" key="8">
    <source>
        <dbReference type="EMBL" id="KAF2787235.1"/>
    </source>
</evidence>
<feature type="transmembrane region" description="Helical" evidence="6">
    <location>
        <begin position="20"/>
        <end position="39"/>
    </location>
</feature>
<dbReference type="EMBL" id="MU002344">
    <property type="protein sequence ID" value="KAF2787235.1"/>
    <property type="molecule type" value="Genomic_DNA"/>
</dbReference>
<feature type="transmembrane region" description="Helical" evidence="6">
    <location>
        <begin position="46"/>
        <end position="67"/>
    </location>
</feature>
<dbReference type="OrthoDB" id="444631at2759"/>
<evidence type="ECO:0000256" key="3">
    <source>
        <dbReference type="ARBA" id="ARBA00022989"/>
    </source>
</evidence>
<comment type="subcellular location">
    <subcellularLocation>
        <location evidence="1">Membrane</location>
        <topology evidence="1">Multi-pass membrane protein</topology>
    </subcellularLocation>
</comment>
<feature type="transmembrane region" description="Helical" evidence="6">
    <location>
        <begin position="119"/>
        <end position="141"/>
    </location>
</feature>
<feature type="transmembrane region" description="Helical" evidence="6">
    <location>
        <begin position="87"/>
        <end position="107"/>
    </location>
</feature>
<sequence>MASSYGGQARISAPIVKKTAVIWSGTSVTTLALAFRYYVRFKTFRHFLLDDFLTLFAWILMEVTAAVRMPSANFVANAERYFKGSLAVLFLFYVGLWTIKLSFLVFFYKLGEQVAYCRVRWWIVTTITVASGAICVGTIQYHCLAESLEKAAIKCLDRDAIEFQSITLKVNYALDVMTDALIMLLPISILWNVRISMTRRLALVGVFSLVIITMVIAIVRLTVTTDGNKISRSNNPVESTWLYTWHFIESSVGAMQAYTYFTAIIVACLASFRALFSNKKRAREAEEALERERDMNGRPGLNLRVIKAHAKHFQDSLFNTVKSENETRMACTTENPLRHNSSEGPTVSRVEEYRTDDVPVLNAHVLVTGPENTIG</sequence>
<comment type="similarity">
    <text evidence="5">Belongs to the SAT4 family.</text>
</comment>
<dbReference type="PANTHER" id="PTHR33048">
    <property type="entry name" value="PTH11-LIKE INTEGRAL MEMBRANE PROTEIN (AFU_ORTHOLOGUE AFUA_5G11245)"/>
    <property type="match status" value="1"/>
</dbReference>
<feature type="domain" description="Rhodopsin" evidence="7">
    <location>
        <begin position="36"/>
        <end position="277"/>
    </location>
</feature>
<proteinExistence type="inferred from homology"/>
<gene>
    <name evidence="8" type="ORF">K505DRAFT_367528</name>
</gene>
<evidence type="ECO:0000256" key="2">
    <source>
        <dbReference type="ARBA" id="ARBA00022692"/>
    </source>
</evidence>
<reference evidence="8" key="1">
    <citation type="journal article" date="2020" name="Stud. Mycol.">
        <title>101 Dothideomycetes genomes: a test case for predicting lifestyles and emergence of pathogens.</title>
        <authorList>
            <person name="Haridas S."/>
            <person name="Albert R."/>
            <person name="Binder M."/>
            <person name="Bloem J."/>
            <person name="Labutti K."/>
            <person name="Salamov A."/>
            <person name="Andreopoulos B."/>
            <person name="Baker S."/>
            <person name="Barry K."/>
            <person name="Bills G."/>
            <person name="Bluhm B."/>
            <person name="Cannon C."/>
            <person name="Castanera R."/>
            <person name="Culley D."/>
            <person name="Daum C."/>
            <person name="Ezra D."/>
            <person name="Gonzalez J."/>
            <person name="Henrissat B."/>
            <person name="Kuo A."/>
            <person name="Liang C."/>
            <person name="Lipzen A."/>
            <person name="Lutzoni F."/>
            <person name="Magnuson J."/>
            <person name="Mondo S."/>
            <person name="Nolan M."/>
            <person name="Ohm R."/>
            <person name="Pangilinan J."/>
            <person name="Park H.-J."/>
            <person name="Ramirez L."/>
            <person name="Alfaro M."/>
            <person name="Sun H."/>
            <person name="Tritt A."/>
            <person name="Yoshinaga Y."/>
            <person name="Zwiers L.-H."/>
            <person name="Turgeon B."/>
            <person name="Goodwin S."/>
            <person name="Spatafora J."/>
            <person name="Crous P."/>
            <person name="Grigoriev I."/>
        </authorList>
    </citation>
    <scope>NUCLEOTIDE SEQUENCE</scope>
    <source>
        <strain evidence="8">CBS 109.77</strain>
    </source>
</reference>
<keyword evidence="2 6" id="KW-0812">Transmembrane</keyword>
<evidence type="ECO:0000256" key="5">
    <source>
        <dbReference type="ARBA" id="ARBA00038359"/>
    </source>
</evidence>
<protein>
    <recommendedName>
        <fullName evidence="7">Rhodopsin domain-containing protein</fullName>
    </recommendedName>
</protein>
<keyword evidence="4 6" id="KW-0472">Membrane</keyword>